<comment type="similarity">
    <text evidence="2 6">Belongs to the 2-oxoacid dehydrogenase family.</text>
</comment>
<proteinExistence type="inferred from homology"/>
<dbReference type="InterPro" id="IPR003016">
    <property type="entry name" value="2-oxoA_DH_lipoyl-BS"/>
</dbReference>
<organism evidence="10 11">
    <name type="scientific">Streptomyces argyrophylli</name>
    <dbReference type="NCBI Taxonomy" id="2726118"/>
    <lineage>
        <taxon>Bacteria</taxon>
        <taxon>Bacillati</taxon>
        <taxon>Actinomycetota</taxon>
        <taxon>Actinomycetes</taxon>
        <taxon>Kitasatosporales</taxon>
        <taxon>Streptomycetaceae</taxon>
        <taxon>Streptomyces</taxon>
    </lineage>
</organism>
<dbReference type="EC" id="2.3.1.-" evidence="6"/>
<feature type="domain" description="Lipoyl-binding" evidence="8">
    <location>
        <begin position="9"/>
        <end position="84"/>
    </location>
</feature>
<feature type="region of interest" description="Disordered" evidence="7">
    <location>
        <begin position="205"/>
        <end position="231"/>
    </location>
</feature>
<dbReference type="PROSITE" id="PS00189">
    <property type="entry name" value="LIPOYL"/>
    <property type="match status" value="1"/>
</dbReference>
<dbReference type="InterPro" id="IPR036625">
    <property type="entry name" value="E3-bd_dom_sf"/>
</dbReference>
<dbReference type="SUPFAM" id="SSF52777">
    <property type="entry name" value="CoA-dependent acyltransferases"/>
    <property type="match status" value="1"/>
</dbReference>
<evidence type="ECO:0000313" key="10">
    <source>
        <dbReference type="EMBL" id="QJS10975.1"/>
    </source>
</evidence>
<dbReference type="Gene3D" id="4.10.320.10">
    <property type="entry name" value="E3-binding domain"/>
    <property type="match status" value="1"/>
</dbReference>
<evidence type="ECO:0000256" key="4">
    <source>
        <dbReference type="ARBA" id="ARBA00022823"/>
    </source>
</evidence>
<dbReference type="InterPro" id="IPR004167">
    <property type="entry name" value="PSBD"/>
</dbReference>
<dbReference type="RefSeq" id="WP_171154549.1">
    <property type="nucleotide sequence ID" value="NZ_CP053189.1"/>
</dbReference>
<feature type="compositionally biased region" description="Low complexity" evidence="7">
    <location>
        <begin position="91"/>
        <end position="106"/>
    </location>
</feature>
<dbReference type="Gene3D" id="3.30.559.10">
    <property type="entry name" value="Chloramphenicol acetyltransferase-like domain"/>
    <property type="match status" value="1"/>
</dbReference>
<dbReference type="AlphaFoldDB" id="A0A6M4PID1"/>
<evidence type="ECO:0000259" key="8">
    <source>
        <dbReference type="PROSITE" id="PS50968"/>
    </source>
</evidence>
<dbReference type="SUPFAM" id="SSF47005">
    <property type="entry name" value="Peripheral subunit-binding domain of 2-oxo acid dehydrogenase complex"/>
    <property type="match status" value="1"/>
</dbReference>
<dbReference type="SUPFAM" id="SSF51230">
    <property type="entry name" value="Single hybrid motif"/>
    <property type="match status" value="1"/>
</dbReference>
<dbReference type="PANTHER" id="PTHR43178">
    <property type="entry name" value="DIHYDROLIPOAMIDE ACETYLTRANSFERASE COMPONENT OF PYRUVATE DEHYDROGENASE COMPLEX"/>
    <property type="match status" value="1"/>
</dbReference>
<dbReference type="Proteomes" id="UP000502641">
    <property type="component" value="Chromosome"/>
</dbReference>
<dbReference type="Gene3D" id="2.40.50.100">
    <property type="match status" value="1"/>
</dbReference>
<dbReference type="GO" id="GO:0031405">
    <property type="term" value="F:lipoic acid binding"/>
    <property type="evidence" value="ECO:0007669"/>
    <property type="project" value="TreeGrafter"/>
</dbReference>
<accession>A0A6M4PID1</accession>
<dbReference type="KEGG" id="sarg:HKX69_16930"/>
<dbReference type="InterPro" id="IPR000089">
    <property type="entry name" value="Biotin_lipoyl"/>
</dbReference>
<dbReference type="CDD" id="cd06849">
    <property type="entry name" value="lipoyl_domain"/>
    <property type="match status" value="1"/>
</dbReference>
<protein>
    <recommendedName>
        <fullName evidence="6">Dihydrolipoamide acetyltransferase component of pyruvate dehydrogenase complex</fullName>
        <ecNumber evidence="6">2.3.1.-</ecNumber>
    </recommendedName>
</protein>
<comment type="cofactor">
    <cofactor evidence="1 6">
        <name>(R)-lipoate</name>
        <dbReference type="ChEBI" id="CHEBI:83088"/>
    </cofactor>
</comment>
<gene>
    <name evidence="10" type="ORF">HKX69_16930</name>
</gene>
<evidence type="ECO:0000256" key="5">
    <source>
        <dbReference type="ARBA" id="ARBA00023315"/>
    </source>
</evidence>
<evidence type="ECO:0000256" key="6">
    <source>
        <dbReference type="RuleBase" id="RU003423"/>
    </source>
</evidence>
<dbReference type="GO" id="GO:0016407">
    <property type="term" value="F:acetyltransferase activity"/>
    <property type="evidence" value="ECO:0007669"/>
    <property type="project" value="TreeGrafter"/>
</dbReference>
<keyword evidence="5 6" id="KW-0012">Acyltransferase</keyword>
<dbReference type="PROSITE" id="PS51826">
    <property type="entry name" value="PSBD"/>
    <property type="match status" value="1"/>
</dbReference>
<reference evidence="10 11" key="1">
    <citation type="submission" date="2020-05" db="EMBL/GenBank/DDBJ databases">
        <authorList>
            <person name="Li K."/>
        </authorList>
    </citation>
    <scope>NUCLEOTIDE SEQUENCE [LARGE SCALE GENOMIC DNA]</scope>
    <source>
        <strain evidence="11">jing01</strain>
    </source>
</reference>
<dbReference type="EMBL" id="CP053189">
    <property type="protein sequence ID" value="QJS10975.1"/>
    <property type="molecule type" value="Genomic_DNA"/>
</dbReference>
<dbReference type="PANTHER" id="PTHR43178:SF5">
    <property type="entry name" value="LIPOAMIDE ACYLTRANSFERASE COMPONENT OF BRANCHED-CHAIN ALPHA-KETO ACID DEHYDROGENASE COMPLEX, MITOCHONDRIAL"/>
    <property type="match status" value="1"/>
</dbReference>
<feature type="compositionally biased region" description="Low complexity" evidence="7">
    <location>
        <begin position="205"/>
        <end position="229"/>
    </location>
</feature>
<name>A0A6M4PID1_9ACTN</name>
<dbReference type="Pfam" id="PF02817">
    <property type="entry name" value="E3_binding"/>
    <property type="match status" value="1"/>
</dbReference>
<dbReference type="InterPro" id="IPR011053">
    <property type="entry name" value="Single_hybrid_motif"/>
</dbReference>
<keyword evidence="3 6" id="KW-0808">Transferase</keyword>
<feature type="domain" description="Peripheral subunit-binding (PSBD)" evidence="9">
    <location>
        <begin position="167"/>
        <end position="204"/>
    </location>
</feature>
<evidence type="ECO:0000256" key="2">
    <source>
        <dbReference type="ARBA" id="ARBA00007317"/>
    </source>
</evidence>
<dbReference type="InterPro" id="IPR023213">
    <property type="entry name" value="CAT-like_dom_sf"/>
</dbReference>
<dbReference type="FunFam" id="2.40.50.100:FF:000036">
    <property type="entry name" value="Dihydrolipoamide acetyltransferase component of pyruvate dehydrogenase complex"/>
    <property type="match status" value="1"/>
</dbReference>
<dbReference type="FunFam" id="3.30.559.10:FF:000007">
    <property type="entry name" value="Dihydrolipoamide acetyltransferase component of pyruvate dehydrogenase complex"/>
    <property type="match status" value="1"/>
</dbReference>
<keyword evidence="11" id="KW-1185">Reference proteome</keyword>
<dbReference type="Pfam" id="PF00198">
    <property type="entry name" value="2-oxoacid_dh"/>
    <property type="match status" value="1"/>
</dbReference>
<dbReference type="InterPro" id="IPR050743">
    <property type="entry name" value="2-oxoacid_DH_E2_comp"/>
</dbReference>
<evidence type="ECO:0000256" key="7">
    <source>
        <dbReference type="SAM" id="MobiDB-lite"/>
    </source>
</evidence>
<dbReference type="InterPro" id="IPR001078">
    <property type="entry name" value="2-oxoacid_DH_actylTfrase"/>
</dbReference>
<evidence type="ECO:0000256" key="3">
    <source>
        <dbReference type="ARBA" id="ARBA00022679"/>
    </source>
</evidence>
<evidence type="ECO:0000259" key="9">
    <source>
        <dbReference type="PROSITE" id="PS51826"/>
    </source>
</evidence>
<keyword evidence="4 6" id="KW-0450">Lipoyl</keyword>
<dbReference type="PROSITE" id="PS50968">
    <property type="entry name" value="BIOTINYL_LIPOYL"/>
    <property type="match status" value="1"/>
</dbReference>
<sequence>MTTMTEASVREFKMPDVGEGLTEAEILKWYVQPGDTVTDGQVVCEVETAKAAVELPIPYDGVVRELRFPEGTTVDVGTPIIAVAVAGAGGAAPQAPAEQPAAAPAAAKDEPKPEGRQPVLVGYGVATSSTRRRPRKGPEVTVPAPAQAVQAELNGHGGAVAGKSRPLAKPPVRKLAKDLGVDLAAITPSGPDGVITREDVHAAATPRTAEPAAPVTAAPAAPAAPAPVASYDTARETRIPVKGVRKATAQAMVGSAFTAPHVTEFVTVDVTRTMKLVEELKQDKEMQGLRVNPLLLIAKALLVAIKRNPDINASWDEANQEIVRKHYVNLGIAAATPRGLIVPNIKDAQDKTLPQLAQALGELVSTAREGKTSPAAMQGGTVTITNVGVFGVDTGTPILNPGESAILAVGAIKLQPWVHKGKVKPRQVTTLALSFDHRLVDGELGSKVLADVAAILEQPKRLITWA</sequence>
<dbReference type="GO" id="GO:0005737">
    <property type="term" value="C:cytoplasm"/>
    <property type="evidence" value="ECO:0007669"/>
    <property type="project" value="TreeGrafter"/>
</dbReference>
<dbReference type="Pfam" id="PF00364">
    <property type="entry name" value="Biotin_lipoyl"/>
    <property type="match status" value="1"/>
</dbReference>
<evidence type="ECO:0000256" key="1">
    <source>
        <dbReference type="ARBA" id="ARBA00001938"/>
    </source>
</evidence>
<feature type="region of interest" description="Disordered" evidence="7">
    <location>
        <begin position="91"/>
        <end position="118"/>
    </location>
</feature>
<evidence type="ECO:0000313" key="11">
    <source>
        <dbReference type="Proteomes" id="UP000502641"/>
    </source>
</evidence>